<feature type="transmembrane region" description="Helical" evidence="7">
    <location>
        <begin position="92"/>
        <end position="115"/>
    </location>
</feature>
<dbReference type="GO" id="GO:0022857">
    <property type="term" value="F:transmembrane transporter activity"/>
    <property type="evidence" value="ECO:0007669"/>
    <property type="project" value="InterPro"/>
</dbReference>
<dbReference type="GO" id="GO:0005886">
    <property type="term" value="C:plasma membrane"/>
    <property type="evidence" value="ECO:0007669"/>
    <property type="project" value="UniProtKB-SubCell"/>
</dbReference>
<feature type="transmembrane region" description="Helical" evidence="7">
    <location>
        <begin position="60"/>
        <end position="85"/>
    </location>
</feature>
<dbReference type="OrthoDB" id="7441468at2"/>
<sequence length="491" mass="51905">MSQPSPAGPAASEDPVQHRPDARTLRAFYQVLVNTALANVTSSYLWFALTFWVYLETKSVLATAIIGGSYMLLVAVFGVVFGVIVDHMKKKSVMLLSSIVTVSAYVVAGAMFVAFPESALLDWTGPWFWAFAGVILLGGVVENLRNIALSTTVTLLVPGDRRDKANGLVGAVQGIAFMVTSVFSGLSIGLLGMGWTVAIAIAATGVALIHLIFVPIPERGVAHVEGEAPKGFGFKGVIPAVMAVPGLLALILFSTFNNLVGGVFMALMDPYGLTLFSVEMWGIVLGVTSFGFIIGGALVARFGLGKNPVRTMLLVNIGIALLGMTFAIREWWWLYGLGILIFMALMPIAEASEQTIVQRVVPFEKQGRVFGFAASVESAAAPVSAFLIGPIAQFWLIPYMNSPEGQQAWGWLLGEGEARGIALAFAGASLVLLLVVLLAFVSKPYRELSDAYSAAPPSLHTDEEGADAATPATSGTDVTGGAAEDLRSGLR</sequence>
<evidence type="ECO:0000256" key="5">
    <source>
        <dbReference type="ARBA" id="ARBA00023136"/>
    </source>
</evidence>
<dbReference type="InterPro" id="IPR011701">
    <property type="entry name" value="MFS"/>
</dbReference>
<dbReference type="Gene3D" id="1.20.1250.20">
    <property type="entry name" value="MFS general substrate transporter like domains"/>
    <property type="match status" value="1"/>
</dbReference>
<organism evidence="9 10">
    <name type="scientific">Microbacterium trichothecenolyticum</name>
    <name type="common">Aureobacterium trichothecenolyticum</name>
    <dbReference type="NCBI Taxonomy" id="69370"/>
    <lineage>
        <taxon>Bacteria</taxon>
        <taxon>Bacillati</taxon>
        <taxon>Actinomycetota</taxon>
        <taxon>Actinomycetes</taxon>
        <taxon>Micrococcales</taxon>
        <taxon>Microbacteriaceae</taxon>
        <taxon>Microbacterium</taxon>
    </lineage>
</organism>
<dbReference type="SUPFAM" id="SSF103473">
    <property type="entry name" value="MFS general substrate transporter"/>
    <property type="match status" value="1"/>
</dbReference>
<feature type="transmembrane region" description="Helical" evidence="7">
    <location>
        <begin position="420"/>
        <end position="441"/>
    </location>
</feature>
<dbReference type="PROSITE" id="PS50850">
    <property type="entry name" value="MFS"/>
    <property type="match status" value="1"/>
</dbReference>
<evidence type="ECO:0000256" key="3">
    <source>
        <dbReference type="ARBA" id="ARBA00022692"/>
    </source>
</evidence>
<evidence type="ECO:0000313" key="9">
    <source>
        <dbReference type="EMBL" id="KJL43578.1"/>
    </source>
</evidence>
<dbReference type="RefSeq" id="WP_045297734.1">
    <property type="nucleotide sequence ID" value="NZ_JYJA01000030.1"/>
</dbReference>
<accession>A0A0M2HAU5</accession>
<evidence type="ECO:0000256" key="1">
    <source>
        <dbReference type="ARBA" id="ARBA00004651"/>
    </source>
</evidence>
<comment type="caution">
    <text evidence="9">The sequence shown here is derived from an EMBL/GenBank/DDBJ whole genome shotgun (WGS) entry which is preliminary data.</text>
</comment>
<dbReference type="EMBL" id="JYJA01000030">
    <property type="protein sequence ID" value="KJL43578.1"/>
    <property type="molecule type" value="Genomic_DNA"/>
</dbReference>
<dbReference type="PATRIC" id="fig|69370.6.peg.1307"/>
<keyword evidence="10" id="KW-1185">Reference proteome</keyword>
<feature type="domain" description="Major facilitator superfamily (MFS) profile" evidence="8">
    <location>
        <begin position="1"/>
        <end position="447"/>
    </location>
</feature>
<evidence type="ECO:0000313" key="10">
    <source>
        <dbReference type="Proteomes" id="UP000034098"/>
    </source>
</evidence>
<feature type="transmembrane region" description="Helical" evidence="7">
    <location>
        <begin position="194"/>
        <end position="216"/>
    </location>
</feature>
<evidence type="ECO:0000256" key="2">
    <source>
        <dbReference type="ARBA" id="ARBA00022475"/>
    </source>
</evidence>
<dbReference type="Proteomes" id="UP000034098">
    <property type="component" value="Unassembled WGS sequence"/>
</dbReference>
<feature type="transmembrane region" description="Helical" evidence="7">
    <location>
        <begin position="369"/>
        <end position="400"/>
    </location>
</feature>
<feature type="transmembrane region" description="Helical" evidence="7">
    <location>
        <begin position="332"/>
        <end position="349"/>
    </location>
</feature>
<evidence type="ECO:0000256" key="4">
    <source>
        <dbReference type="ARBA" id="ARBA00022989"/>
    </source>
</evidence>
<evidence type="ECO:0000256" key="7">
    <source>
        <dbReference type="SAM" id="Phobius"/>
    </source>
</evidence>
<feature type="transmembrane region" description="Helical" evidence="7">
    <location>
        <begin position="27"/>
        <end position="54"/>
    </location>
</feature>
<proteinExistence type="predicted"/>
<keyword evidence="3 7" id="KW-0812">Transmembrane</keyword>
<dbReference type="CDD" id="cd06173">
    <property type="entry name" value="MFS_MefA_like"/>
    <property type="match status" value="1"/>
</dbReference>
<dbReference type="PANTHER" id="PTHR23513:SF6">
    <property type="entry name" value="MAJOR FACILITATOR SUPERFAMILY ASSOCIATED DOMAIN-CONTAINING PROTEIN"/>
    <property type="match status" value="1"/>
</dbReference>
<keyword evidence="4 7" id="KW-1133">Transmembrane helix</keyword>
<dbReference type="InterPro" id="IPR020846">
    <property type="entry name" value="MFS_dom"/>
</dbReference>
<feature type="transmembrane region" description="Helical" evidence="7">
    <location>
        <begin position="127"/>
        <end position="144"/>
    </location>
</feature>
<gene>
    <name evidence="9" type="ORF">RS82_01273</name>
</gene>
<feature type="transmembrane region" description="Helical" evidence="7">
    <location>
        <begin position="309"/>
        <end position="326"/>
    </location>
</feature>
<keyword evidence="5 7" id="KW-0472">Membrane</keyword>
<protein>
    <submittedName>
        <fullName evidence="9">Enterobactin exporter EntS</fullName>
    </submittedName>
</protein>
<dbReference type="InterPro" id="IPR036259">
    <property type="entry name" value="MFS_trans_sf"/>
</dbReference>
<feature type="region of interest" description="Disordered" evidence="6">
    <location>
        <begin position="456"/>
        <end position="491"/>
    </location>
</feature>
<dbReference type="PANTHER" id="PTHR23513">
    <property type="entry name" value="INTEGRAL MEMBRANE EFFLUX PROTEIN-RELATED"/>
    <property type="match status" value="1"/>
</dbReference>
<evidence type="ECO:0000259" key="8">
    <source>
        <dbReference type="PROSITE" id="PS50850"/>
    </source>
</evidence>
<dbReference type="Pfam" id="PF07690">
    <property type="entry name" value="MFS_1"/>
    <property type="match status" value="1"/>
</dbReference>
<evidence type="ECO:0000256" key="6">
    <source>
        <dbReference type="SAM" id="MobiDB-lite"/>
    </source>
</evidence>
<dbReference type="AlphaFoldDB" id="A0A0M2HAU5"/>
<name>A0A0M2HAU5_MICTR</name>
<feature type="transmembrane region" description="Helical" evidence="7">
    <location>
        <begin position="280"/>
        <end position="302"/>
    </location>
</feature>
<reference evidence="9 10" key="1">
    <citation type="submission" date="2015-02" db="EMBL/GenBank/DDBJ databases">
        <title>Draft genome sequences of ten Microbacterium spp. with emphasis on heavy metal contaminated environments.</title>
        <authorList>
            <person name="Corretto E."/>
        </authorList>
    </citation>
    <scope>NUCLEOTIDE SEQUENCE [LARGE SCALE GENOMIC DNA]</scope>
    <source>
        <strain evidence="9 10">DSM 8608</strain>
    </source>
</reference>
<keyword evidence="2" id="KW-1003">Cell membrane</keyword>
<comment type="subcellular location">
    <subcellularLocation>
        <location evidence="1">Cell membrane</location>
        <topology evidence="1">Multi-pass membrane protein</topology>
    </subcellularLocation>
</comment>
<feature type="transmembrane region" description="Helical" evidence="7">
    <location>
        <begin position="165"/>
        <end position="188"/>
    </location>
</feature>
<feature type="transmembrane region" description="Helical" evidence="7">
    <location>
        <begin position="237"/>
        <end position="260"/>
    </location>
</feature>